<dbReference type="AlphaFoldDB" id="A0A4D9D3I5"/>
<gene>
    <name evidence="7" type="ORF">NSK_002820</name>
</gene>
<dbReference type="InterPro" id="IPR000504">
    <property type="entry name" value="RRM_dom"/>
</dbReference>
<evidence type="ECO:0000256" key="4">
    <source>
        <dbReference type="PROSITE-ProRule" id="PRU00176"/>
    </source>
</evidence>
<dbReference type="GO" id="GO:0003723">
    <property type="term" value="F:RNA binding"/>
    <property type="evidence" value="ECO:0007669"/>
    <property type="project" value="UniProtKB-UniRule"/>
</dbReference>
<protein>
    <recommendedName>
        <fullName evidence="6">RRM domain-containing protein</fullName>
    </recommendedName>
</protein>
<dbReference type="Pfam" id="PF00076">
    <property type="entry name" value="RRM_1"/>
    <property type="match status" value="1"/>
</dbReference>
<evidence type="ECO:0000256" key="2">
    <source>
        <dbReference type="ARBA" id="ARBA00022884"/>
    </source>
</evidence>
<evidence type="ECO:0000256" key="3">
    <source>
        <dbReference type="ARBA" id="ARBA00023242"/>
    </source>
</evidence>
<dbReference type="CDD" id="cd12307">
    <property type="entry name" value="RRM_NIFK_like"/>
    <property type="match status" value="1"/>
</dbReference>
<sequence>MALKAKKPKDTSLDAGGGKGKTGQKKEVDSRLAKPVKDVKKGSNDAEDRKSGAEGASNSSSDSPPETLQTNSADFVALSEAVKKKMAIQAAKDQRKEGKAKARKAAAAAKASKPNTVIYLGHVPHGFFEDQMRAFFGQFGDVKHVRLSRSKKTGKSRGYAFLEFAEAEVASVVAETMQGYYLGGRKLVCEVLPPSRVHPKLFLDADKKWRVIPWRQLEKDRRTAPKTEEEARKCLSRLIRGDNRKRKRLAGLGIQYDFPGYEATASQAYVKRKKDDLAVEAEKSEGKSGAGGLAQRVRGQGGDNGGGKGKRRMTEPEAEAVPEEKVKGNASSKKKAKVGTLDEVSSTPKGGKRTEKETGGAVATPSTTGKKSPAVLDADQVVKKSAAQTGGVGGKKGGKKGAASKKK</sequence>
<dbReference type="EMBL" id="SDOX01000010">
    <property type="protein sequence ID" value="TFJ86000.1"/>
    <property type="molecule type" value="Genomic_DNA"/>
</dbReference>
<dbReference type="PANTHER" id="PTHR46754">
    <property type="entry name" value="MKI67 FHA DOMAIN-INTERACTING NUCLEOLAR PHOSPHOPROTEIN"/>
    <property type="match status" value="1"/>
</dbReference>
<feature type="compositionally biased region" description="Polar residues" evidence="5">
    <location>
        <begin position="56"/>
        <end position="73"/>
    </location>
</feature>
<dbReference type="InterPro" id="IPR035979">
    <property type="entry name" value="RBD_domain_sf"/>
</dbReference>
<evidence type="ECO:0000256" key="1">
    <source>
        <dbReference type="ARBA" id="ARBA00004604"/>
    </source>
</evidence>
<keyword evidence="8" id="KW-1185">Reference proteome</keyword>
<comment type="subcellular location">
    <subcellularLocation>
        <location evidence="1">Nucleus</location>
        <location evidence="1">Nucleolus</location>
    </subcellularLocation>
</comment>
<dbReference type="Gene3D" id="3.30.70.330">
    <property type="match status" value="1"/>
</dbReference>
<feature type="domain" description="RRM" evidence="6">
    <location>
        <begin position="116"/>
        <end position="194"/>
    </location>
</feature>
<name>A0A4D9D3I5_9STRA</name>
<feature type="compositionally biased region" description="Basic and acidic residues" evidence="5">
    <location>
        <begin position="24"/>
        <end position="52"/>
    </location>
</feature>
<organism evidence="7 8">
    <name type="scientific">Nannochloropsis salina CCMP1776</name>
    <dbReference type="NCBI Taxonomy" id="1027361"/>
    <lineage>
        <taxon>Eukaryota</taxon>
        <taxon>Sar</taxon>
        <taxon>Stramenopiles</taxon>
        <taxon>Ochrophyta</taxon>
        <taxon>Eustigmatophyceae</taxon>
        <taxon>Eustigmatales</taxon>
        <taxon>Monodopsidaceae</taxon>
        <taxon>Microchloropsis</taxon>
        <taxon>Microchloropsis salina</taxon>
    </lineage>
</organism>
<dbReference type="InterPro" id="IPR012677">
    <property type="entry name" value="Nucleotide-bd_a/b_plait_sf"/>
</dbReference>
<dbReference type="GO" id="GO:0005730">
    <property type="term" value="C:nucleolus"/>
    <property type="evidence" value="ECO:0007669"/>
    <property type="project" value="UniProtKB-SubCell"/>
</dbReference>
<dbReference type="PROSITE" id="PS50102">
    <property type="entry name" value="RRM"/>
    <property type="match status" value="1"/>
</dbReference>
<reference evidence="7 8" key="1">
    <citation type="submission" date="2019-01" db="EMBL/GenBank/DDBJ databases">
        <title>Nuclear Genome Assembly of the Microalgal Biofuel strain Nannochloropsis salina CCMP1776.</title>
        <authorList>
            <person name="Hovde B."/>
        </authorList>
    </citation>
    <scope>NUCLEOTIDE SEQUENCE [LARGE SCALE GENOMIC DNA]</scope>
    <source>
        <strain evidence="7 8">CCMP1776</strain>
    </source>
</reference>
<evidence type="ECO:0000256" key="5">
    <source>
        <dbReference type="SAM" id="MobiDB-lite"/>
    </source>
</evidence>
<dbReference type="OrthoDB" id="21467at2759"/>
<dbReference type="Proteomes" id="UP000355283">
    <property type="component" value="Unassembled WGS sequence"/>
</dbReference>
<feature type="region of interest" description="Disordered" evidence="5">
    <location>
        <begin position="280"/>
        <end position="407"/>
    </location>
</feature>
<evidence type="ECO:0000313" key="8">
    <source>
        <dbReference type="Proteomes" id="UP000355283"/>
    </source>
</evidence>
<keyword evidence="2 4" id="KW-0694">RNA-binding</keyword>
<evidence type="ECO:0000259" key="6">
    <source>
        <dbReference type="PROSITE" id="PS50102"/>
    </source>
</evidence>
<comment type="caution">
    <text evidence="7">The sequence shown here is derived from an EMBL/GenBank/DDBJ whole genome shotgun (WGS) entry which is preliminary data.</text>
</comment>
<proteinExistence type="predicted"/>
<evidence type="ECO:0000313" key="7">
    <source>
        <dbReference type="EMBL" id="TFJ86000.1"/>
    </source>
</evidence>
<accession>A0A4D9D3I5</accession>
<dbReference type="SMART" id="SM00360">
    <property type="entry name" value="RRM"/>
    <property type="match status" value="1"/>
</dbReference>
<dbReference type="SUPFAM" id="SSF54928">
    <property type="entry name" value="RNA-binding domain, RBD"/>
    <property type="match status" value="1"/>
</dbReference>
<keyword evidence="3" id="KW-0539">Nucleus</keyword>
<feature type="compositionally biased region" description="Basic residues" evidence="5">
    <location>
        <begin position="396"/>
        <end position="407"/>
    </location>
</feature>
<feature type="region of interest" description="Disordered" evidence="5">
    <location>
        <begin position="1"/>
        <end position="74"/>
    </location>
</feature>